<keyword evidence="3" id="KW-1185">Reference proteome</keyword>
<proteinExistence type="predicted"/>
<protein>
    <submittedName>
        <fullName evidence="2">Uncharacterized protein</fullName>
    </submittedName>
</protein>
<feature type="signal peptide" evidence="1">
    <location>
        <begin position="1"/>
        <end position="21"/>
    </location>
</feature>
<evidence type="ECO:0000256" key="1">
    <source>
        <dbReference type="SAM" id="SignalP"/>
    </source>
</evidence>
<feature type="chain" id="PRO_5021288808" evidence="1">
    <location>
        <begin position="22"/>
        <end position="229"/>
    </location>
</feature>
<accession>A0A4Y9Z0P3</accession>
<dbReference type="Proteomes" id="UP000298327">
    <property type="component" value="Unassembled WGS sequence"/>
</dbReference>
<organism evidence="2 3">
    <name type="scientific">Dentipellis fragilis</name>
    <dbReference type="NCBI Taxonomy" id="205917"/>
    <lineage>
        <taxon>Eukaryota</taxon>
        <taxon>Fungi</taxon>
        <taxon>Dikarya</taxon>
        <taxon>Basidiomycota</taxon>
        <taxon>Agaricomycotina</taxon>
        <taxon>Agaricomycetes</taxon>
        <taxon>Russulales</taxon>
        <taxon>Hericiaceae</taxon>
        <taxon>Dentipellis</taxon>
    </lineage>
</organism>
<name>A0A4Y9Z0P3_9AGAM</name>
<comment type="caution">
    <text evidence="2">The sequence shown here is derived from an EMBL/GenBank/DDBJ whole genome shotgun (WGS) entry which is preliminary data.</text>
</comment>
<evidence type="ECO:0000313" key="2">
    <source>
        <dbReference type="EMBL" id="TFY68386.1"/>
    </source>
</evidence>
<sequence>MTRPPALQWLLLQLKLRVAGAFLRFNLGHDQKRPHRLLTPTTSAPLAHPRALPLSCALCRAPSVAPCPLLHPARPRAHAFARPLSRAPVSSPSRASWPLAASRATLSCCPLSSPFRAPPALSTSLARRPPSRPPSRAALSRATASRAAHSRALSCRQLSCPLALPAASVRRSGNVRRACFPLPSFLFSSSHLLPILSLGAAVPAFLSRALVFGPSVHRVWSGQAQPLSS</sequence>
<keyword evidence="1" id="KW-0732">Signal</keyword>
<dbReference type="AlphaFoldDB" id="A0A4Y9Z0P3"/>
<dbReference type="EMBL" id="SEOQ01000163">
    <property type="protein sequence ID" value="TFY68386.1"/>
    <property type="molecule type" value="Genomic_DNA"/>
</dbReference>
<reference evidence="2 3" key="1">
    <citation type="submission" date="2019-02" db="EMBL/GenBank/DDBJ databases">
        <title>Genome sequencing of the rare red list fungi Dentipellis fragilis.</title>
        <authorList>
            <person name="Buettner E."/>
            <person name="Kellner H."/>
        </authorList>
    </citation>
    <scope>NUCLEOTIDE SEQUENCE [LARGE SCALE GENOMIC DNA]</scope>
    <source>
        <strain evidence="2 3">DSM 105465</strain>
    </source>
</reference>
<evidence type="ECO:0000313" key="3">
    <source>
        <dbReference type="Proteomes" id="UP000298327"/>
    </source>
</evidence>
<gene>
    <name evidence="2" type="ORF">EVG20_g3575</name>
</gene>